<keyword evidence="2" id="KW-1185">Reference proteome</keyword>
<name>A0A0V1KIV3_9BILA</name>
<reference evidence="1 2" key="1">
    <citation type="submission" date="2015-05" db="EMBL/GenBank/DDBJ databases">
        <title>Evolution of Trichinella species and genotypes.</title>
        <authorList>
            <person name="Korhonen P.K."/>
            <person name="Edoardo P."/>
            <person name="Giuseppe L.R."/>
            <person name="Gasser R.B."/>
        </authorList>
    </citation>
    <scope>NUCLEOTIDE SEQUENCE [LARGE SCALE GENOMIC DNA]</scope>
    <source>
        <strain evidence="1">ISS10</strain>
    </source>
</reference>
<dbReference type="EMBL" id="JYDW01001230">
    <property type="protein sequence ID" value="KRZ47176.1"/>
    <property type="molecule type" value="Genomic_DNA"/>
</dbReference>
<evidence type="ECO:0000313" key="1">
    <source>
        <dbReference type="EMBL" id="KRZ47176.1"/>
    </source>
</evidence>
<dbReference type="AlphaFoldDB" id="A0A0V1KIV3"/>
<protein>
    <submittedName>
        <fullName evidence="1">Uncharacterized protein</fullName>
    </submittedName>
</protein>
<accession>A0A0V1KIV3</accession>
<evidence type="ECO:0000313" key="2">
    <source>
        <dbReference type="Proteomes" id="UP000054721"/>
    </source>
</evidence>
<sequence length="33" mass="3815">METDEHEEDPDFLKLPFHLLQGFSSLAVLELTL</sequence>
<dbReference type="Proteomes" id="UP000054721">
    <property type="component" value="Unassembled WGS sequence"/>
</dbReference>
<organism evidence="1 2">
    <name type="scientific">Trichinella nativa</name>
    <dbReference type="NCBI Taxonomy" id="6335"/>
    <lineage>
        <taxon>Eukaryota</taxon>
        <taxon>Metazoa</taxon>
        <taxon>Ecdysozoa</taxon>
        <taxon>Nematoda</taxon>
        <taxon>Enoplea</taxon>
        <taxon>Dorylaimia</taxon>
        <taxon>Trichinellida</taxon>
        <taxon>Trichinellidae</taxon>
        <taxon>Trichinella</taxon>
    </lineage>
</organism>
<proteinExistence type="predicted"/>
<gene>
    <name evidence="1" type="ORF">T02_516</name>
</gene>
<comment type="caution">
    <text evidence="1">The sequence shown here is derived from an EMBL/GenBank/DDBJ whole genome shotgun (WGS) entry which is preliminary data.</text>
</comment>